<proteinExistence type="predicted"/>
<comment type="caution">
    <text evidence="1">The sequence shown here is derived from an EMBL/GenBank/DDBJ whole genome shotgun (WGS) entry which is preliminary data.</text>
</comment>
<dbReference type="Pfam" id="PF00756">
    <property type="entry name" value="Esterase"/>
    <property type="match status" value="1"/>
</dbReference>
<dbReference type="Proteomes" id="UP001176883">
    <property type="component" value="Unassembled WGS sequence"/>
</dbReference>
<keyword evidence="2" id="KW-1185">Reference proteome</keyword>
<organism evidence="1 2">
    <name type="scientific">Flavivirga aquimarina</name>
    <dbReference type="NCBI Taxonomy" id="2027862"/>
    <lineage>
        <taxon>Bacteria</taxon>
        <taxon>Pseudomonadati</taxon>
        <taxon>Bacteroidota</taxon>
        <taxon>Flavobacteriia</taxon>
        <taxon>Flavobacteriales</taxon>
        <taxon>Flavobacteriaceae</taxon>
        <taxon>Flavivirga</taxon>
    </lineage>
</organism>
<dbReference type="PANTHER" id="PTHR48098:SF6">
    <property type="entry name" value="FERRI-BACILLIBACTIN ESTERASE BESA"/>
    <property type="match status" value="1"/>
</dbReference>
<dbReference type="EMBL" id="JAUOEK010000135">
    <property type="protein sequence ID" value="MDO5970862.1"/>
    <property type="molecule type" value="Genomic_DNA"/>
</dbReference>
<name>A0ABT8WCI8_9FLAO</name>
<evidence type="ECO:0000313" key="2">
    <source>
        <dbReference type="Proteomes" id="UP001176883"/>
    </source>
</evidence>
<dbReference type="InterPro" id="IPR050583">
    <property type="entry name" value="Mycobacterial_A85_antigen"/>
</dbReference>
<dbReference type="RefSeq" id="WP_303278559.1">
    <property type="nucleotide sequence ID" value="NZ_JAUOEK010000135.1"/>
</dbReference>
<dbReference type="InterPro" id="IPR029058">
    <property type="entry name" value="AB_hydrolase_fold"/>
</dbReference>
<reference evidence="1" key="1">
    <citation type="submission" date="2023-07" db="EMBL/GenBank/DDBJ databases">
        <title>Two novel species in the genus Flavivirga.</title>
        <authorList>
            <person name="Kwon K."/>
        </authorList>
    </citation>
    <scope>NUCLEOTIDE SEQUENCE</scope>
    <source>
        <strain evidence="1">KCTC 52353</strain>
    </source>
</reference>
<protein>
    <submittedName>
        <fullName evidence="1">Alpha/beta hydrolase-fold protein</fullName>
    </submittedName>
</protein>
<keyword evidence="1" id="KW-0378">Hydrolase</keyword>
<dbReference type="SUPFAM" id="SSF53474">
    <property type="entry name" value="alpha/beta-Hydrolases"/>
    <property type="match status" value="1"/>
</dbReference>
<dbReference type="GO" id="GO:0016787">
    <property type="term" value="F:hydrolase activity"/>
    <property type="evidence" value="ECO:0007669"/>
    <property type="project" value="UniProtKB-KW"/>
</dbReference>
<accession>A0ABT8WCI8</accession>
<evidence type="ECO:0000313" key="1">
    <source>
        <dbReference type="EMBL" id="MDO5970862.1"/>
    </source>
</evidence>
<dbReference type="Gene3D" id="3.40.50.1820">
    <property type="entry name" value="alpha/beta hydrolase"/>
    <property type="match status" value="1"/>
</dbReference>
<sequence>MKYKWLLLMILLFQTINSQSQKLGDLKIIDSKVLKEKRNIKVLLPSDYSTENKYPVIYITDANYNFEIASTYLTQLIKFNAVPKTILVGITQEKRWDELDVFWKENGIKFKDFIFNELIPYINTEYSTSGFNAIIGHSDGAEYNHLLMLQENNPFRGFINISENLNTDISNGISEYFKAYKGKKLFYFIASGKYDSKYRIAAGEAIENFYKNYKNTNIIFQNKLYDADHQNLLSKSLIDGISYIFQDYRNLSNYNGFKDYVKNYKGDVESIYGFTPNENRVDVDHFFVKALDTKNLELYEYIVEYCRENKIFNFLTYDRSWHYYYMGQHSKSIQYWNKTIENFEGTSPRVFYYNFKKAIDSYSILNNPKGAIEFLEKCKKVLPEYILEFDYFIAKVSYERNVEKRKGKKSLKYCWTNYKENRYFKKEDLDKLKIK</sequence>
<dbReference type="PANTHER" id="PTHR48098">
    <property type="entry name" value="ENTEROCHELIN ESTERASE-RELATED"/>
    <property type="match status" value="1"/>
</dbReference>
<gene>
    <name evidence="1" type="ORF">Q4Q35_13695</name>
</gene>
<dbReference type="InterPro" id="IPR000801">
    <property type="entry name" value="Esterase-like"/>
</dbReference>